<dbReference type="InterPro" id="IPR050959">
    <property type="entry name" value="MarA-like"/>
</dbReference>
<dbReference type="GO" id="GO:0043565">
    <property type="term" value="F:sequence-specific DNA binding"/>
    <property type="evidence" value="ECO:0007669"/>
    <property type="project" value="InterPro"/>
</dbReference>
<evidence type="ECO:0000256" key="2">
    <source>
        <dbReference type="ARBA" id="ARBA00023125"/>
    </source>
</evidence>
<dbReference type="InterPro" id="IPR020449">
    <property type="entry name" value="Tscrpt_reg_AraC-type_HTH"/>
</dbReference>
<dbReference type="InterPro" id="IPR029441">
    <property type="entry name" value="Cass2"/>
</dbReference>
<comment type="caution">
    <text evidence="5">The sequence shown here is derived from an EMBL/GenBank/DDBJ whole genome shotgun (WGS) entry which is preliminary data.</text>
</comment>
<feature type="domain" description="HTH araC/xylS-type" evidence="4">
    <location>
        <begin position="8"/>
        <end position="106"/>
    </location>
</feature>
<evidence type="ECO:0000313" key="5">
    <source>
        <dbReference type="EMBL" id="KNF07125.1"/>
    </source>
</evidence>
<keyword evidence="1" id="KW-0805">Transcription regulation</keyword>
<dbReference type="PANTHER" id="PTHR47504:SF5">
    <property type="entry name" value="RIGHT ORIGIN-BINDING PROTEIN"/>
    <property type="match status" value="1"/>
</dbReference>
<dbReference type="OrthoDB" id="9801123at2"/>
<dbReference type="InterPro" id="IPR018060">
    <property type="entry name" value="HTH_AraC"/>
</dbReference>
<dbReference type="SMART" id="SM00342">
    <property type="entry name" value="HTH_ARAC"/>
    <property type="match status" value="1"/>
</dbReference>
<accession>A0A0L0W774</accession>
<dbReference type="PANTHER" id="PTHR47504">
    <property type="entry name" value="RIGHT ORIGIN-BINDING PROTEIN"/>
    <property type="match status" value="1"/>
</dbReference>
<dbReference type="PRINTS" id="PR00032">
    <property type="entry name" value="HTHARAC"/>
</dbReference>
<dbReference type="InterPro" id="IPR011256">
    <property type="entry name" value="Reg_factor_effector_dom_sf"/>
</dbReference>
<dbReference type="Pfam" id="PF12833">
    <property type="entry name" value="HTH_18"/>
    <property type="match status" value="1"/>
</dbReference>
<proteinExistence type="predicted"/>
<dbReference type="EMBL" id="LGSS01000024">
    <property type="protein sequence ID" value="KNF07125.1"/>
    <property type="molecule type" value="Genomic_DNA"/>
</dbReference>
<protein>
    <submittedName>
        <fullName evidence="5">AraC-type DNA-binding domain-containing protein</fullName>
    </submittedName>
</protein>
<dbReference type="PATRIC" id="fig|1503.3.peg.1424"/>
<dbReference type="SUPFAM" id="SSF46689">
    <property type="entry name" value="Homeodomain-like"/>
    <property type="match status" value="2"/>
</dbReference>
<evidence type="ECO:0000313" key="6">
    <source>
        <dbReference type="Proteomes" id="UP000037267"/>
    </source>
</evidence>
<dbReference type="GO" id="GO:0003700">
    <property type="term" value="F:DNA-binding transcription factor activity"/>
    <property type="evidence" value="ECO:0007669"/>
    <property type="project" value="InterPro"/>
</dbReference>
<dbReference type="STRING" id="1503.CLPU_24c00190"/>
<evidence type="ECO:0000256" key="1">
    <source>
        <dbReference type="ARBA" id="ARBA00023015"/>
    </source>
</evidence>
<keyword evidence="6" id="KW-1185">Reference proteome</keyword>
<evidence type="ECO:0000256" key="3">
    <source>
        <dbReference type="ARBA" id="ARBA00023163"/>
    </source>
</evidence>
<evidence type="ECO:0000259" key="4">
    <source>
        <dbReference type="PROSITE" id="PS01124"/>
    </source>
</evidence>
<dbReference type="Pfam" id="PF14526">
    <property type="entry name" value="Cass2"/>
    <property type="match status" value="1"/>
</dbReference>
<keyword evidence="2 5" id="KW-0238">DNA-binding</keyword>
<dbReference type="PROSITE" id="PS01124">
    <property type="entry name" value="HTH_ARAC_FAMILY_2"/>
    <property type="match status" value="1"/>
</dbReference>
<dbReference type="Gene3D" id="1.10.10.60">
    <property type="entry name" value="Homeodomain-like"/>
    <property type="match status" value="2"/>
</dbReference>
<dbReference type="RefSeq" id="WP_050378847.1">
    <property type="nucleotide sequence ID" value="NZ_LGSS01000024.1"/>
</dbReference>
<dbReference type="InterPro" id="IPR009057">
    <property type="entry name" value="Homeodomain-like_sf"/>
</dbReference>
<dbReference type="Proteomes" id="UP000037267">
    <property type="component" value="Unassembled WGS sequence"/>
</dbReference>
<reference evidence="6" key="1">
    <citation type="submission" date="2015-07" db="EMBL/GenBank/DDBJ databases">
        <title>Draft genome sequence of the purine-degrading Gottschalkia purinilyticum DSM 1384 (formerly Clostridium purinilyticum).</title>
        <authorList>
            <person name="Poehlein A."/>
            <person name="Schiel-Bengelsdorf B."/>
            <person name="Bengelsdorf F.R."/>
            <person name="Daniel R."/>
            <person name="Duerre P."/>
        </authorList>
    </citation>
    <scope>NUCLEOTIDE SEQUENCE [LARGE SCALE GENOMIC DNA]</scope>
    <source>
        <strain evidence="6">DSM 1384</strain>
    </source>
</reference>
<organism evidence="5 6">
    <name type="scientific">Gottschalkia purinilytica</name>
    <name type="common">Clostridium purinilyticum</name>
    <dbReference type="NCBI Taxonomy" id="1503"/>
    <lineage>
        <taxon>Bacteria</taxon>
        <taxon>Bacillati</taxon>
        <taxon>Bacillota</taxon>
        <taxon>Tissierellia</taxon>
        <taxon>Tissierellales</taxon>
        <taxon>Gottschalkiaceae</taxon>
        <taxon>Gottschalkia</taxon>
    </lineage>
</organism>
<keyword evidence="3" id="KW-0804">Transcription</keyword>
<gene>
    <name evidence="5" type="ORF">CLPU_24c00190</name>
</gene>
<sequence length="307" mass="35182">MQAWEAIQTSIDYIEEHLKEDIKIEELAHVAALSPFYYQRLFSRLVGKPVNEYTKLRRLANAATALKNKDCRIMDIALEYRFSSHANFSRAFKGTFGITPDEYRTTPTRLNNFVKPNLMLNYVVIDEGVPLIVDDIVLEIHRKTLNTPETYLGLTAQVPISQQIPVGESTGIDIPGKLWYDFHNQKSEIANLIESDIELGASFMSKGEVGEFTYFAGSLTNFPNVNTEKFIKWELPANEYVVCYLEAPTFEELVTSCLNKAHKYLFETWLKNHKLVTQPFSAEKYFRNSSEVNCMEIWVVPIPNSSV</sequence>
<name>A0A0L0W774_GOTPU</name>
<dbReference type="Gene3D" id="3.20.80.10">
    <property type="entry name" value="Regulatory factor, effector binding domain"/>
    <property type="match status" value="1"/>
</dbReference>
<dbReference type="AlphaFoldDB" id="A0A0L0W774"/>